<evidence type="ECO:0000256" key="1">
    <source>
        <dbReference type="SAM" id="MobiDB-lite"/>
    </source>
</evidence>
<organism evidence="2 3">
    <name type="scientific">Karstenula rhodostoma CBS 690.94</name>
    <dbReference type="NCBI Taxonomy" id="1392251"/>
    <lineage>
        <taxon>Eukaryota</taxon>
        <taxon>Fungi</taxon>
        <taxon>Dikarya</taxon>
        <taxon>Ascomycota</taxon>
        <taxon>Pezizomycotina</taxon>
        <taxon>Dothideomycetes</taxon>
        <taxon>Pleosporomycetidae</taxon>
        <taxon>Pleosporales</taxon>
        <taxon>Massarineae</taxon>
        <taxon>Didymosphaeriaceae</taxon>
        <taxon>Karstenula</taxon>
    </lineage>
</organism>
<feature type="compositionally biased region" description="Basic residues" evidence="1">
    <location>
        <begin position="400"/>
        <end position="421"/>
    </location>
</feature>
<proteinExistence type="predicted"/>
<accession>A0A9P4P8N1</accession>
<dbReference type="Proteomes" id="UP000799764">
    <property type="component" value="Unassembled WGS sequence"/>
</dbReference>
<evidence type="ECO:0000313" key="3">
    <source>
        <dbReference type="Proteomes" id="UP000799764"/>
    </source>
</evidence>
<sequence>MSAFQPPNLEAQTNSRTKLAQLQETVHALGLRDVLQSLPPFAETAFTIERGVAVLNIGPVEMGPSVFECRLYSAPTPSTHPSYTNTNSAPLHGWLETLEKQSPGERRRKGAFAWHKALYEGLFKQPMEPASAALLHYYCIKWAVSNPGSVDIHLGISSDALCDALSMLKETEEFEQRIREEDTPPIREEEIASIPAAPPVIRPIEIDRANNPGGDKRSVQAVLDDIRKLVPIVALLPPFHELRLRFESHDRSGASYLPLRLYIGTSGADSRCEVWMYMQYPEGRREGVYQPCEMEVRNEEGDVIDIMTLRTGDCPDLDDATLAEALSPSKHKVGSNYLPLTYLTQFCFLLKYKEEGLEPLGNSTIAFNKSFHKYLENGVKYYYEYTTGNEAPPHLLTFQRKNKPKSRRASKPRRSVRRKAVKAPNPNEDLEQESDPDAGSAANAESDE</sequence>
<keyword evidence="3" id="KW-1185">Reference proteome</keyword>
<comment type="caution">
    <text evidence="2">The sequence shown here is derived from an EMBL/GenBank/DDBJ whole genome shotgun (WGS) entry which is preliminary data.</text>
</comment>
<reference evidence="2" key="1">
    <citation type="journal article" date="2020" name="Stud. Mycol.">
        <title>101 Dothideomycetes genomes: a test case for predicting lifestyles and emergence of pathogens.</title>
        <authorList>
            <person name="Haridas S."/>
            <person name="Albert R."/>
            <person name="Binder M."/>
            <person name="Bloem J."/>
            <person name="Labutti K."/>
            <person name="Salamov A."/>
            <person name="Andreopoulos B."/>
            <person name="Baker S."/>
            <person name="Barry K."/>
            <person name="Bills G."/>
            <person name="Bluhm B."/>
            <person name="Cannon C."/>
            <person name="Castanera R."/>
            <person name="Culley D."/>
            <person name="Daum C."/>
            <person name="Ezra D."/>
            <person name="Gonzalez J."/>
            <person name="Henrissat B."/>
            <person name="Kuo A."/>
            <person name="Liang C."/>
            <person name="Lipzen A."/>
            <person name="Lutzoni F."/>
            <person name="Magnuson J."/>
            <person name="Mondo S."/>
            <person name="Nolan M."/>
            <person name="Ohm R."/>
            <person name="Pangilinan J."/>
            <person name="Park H.-J."/>
            <person name="Ramirez L."/>
            <person name="Alfaro M."/>
            <person name="Sun H."/>
            <person name="Tritt A."/>
            <person name="Yoshinaga Y."/>
            <person name="Zwiers L.-H."/>
            <person name="Turgeon B."/>
            <person name="Goodwin S."/>
            <person name="Spatafora J."/>
            <person name="Crous P."/>
            <person name="Grigoriev I."/>
        </authorList>
    </citation>
    <scope>NUCLEOTIDE SEQUENCE</scope>
    <source>
        <strain evidence="2">CBS 690.94</strain>
    </source>
</reference>
<dbReference type="OrthoDB" id="10556397at2759"/>
<gene>
    <name evidence="2" type="ORF">P171DRAFT_490111</name>
</gene>
<protein>
    <submittedName>
        <fullName evidence="2">Uncharacterized protein</fullName>
    </submittedName>
</protein>
<evidence type="ECO:0000313" key="2">
    <source>
        <dbReference type="EMBL" id="KAF2439410.1"/>
    </source>
</evidence>
<feature type="region of interest" description="Disordered" evidence="1">
    <location>
        <begin position="393"/>
        <end position="448"/>
    </location>
</feature>
<name>A0A9P4P8N1_9PLEO</name>
<dbReference type="EMBL" id="MU001509">
    <property type="protein sequence ID" value="KAF2439410.1"/>
    <property type="molecule type" value="Genomic_DNA"/>
</dbReference>
<dbReference type="AlphaFoldDB" id="A0A9P4P8N1"/>